<gene>
    <name evidence="2" type="ORF">UO65_2774</name>
</gene>
<protein>
    <submittedName>
        <fullName evidence="2">Non-ribosomal peptide synthetase</fullName>
    </submittedName>
</protein>
<dbReference type="STRING" id="909613.UO65_2774"/>
<dbReference type="PATRIC" id="fig|909613.9.peg.2775"/>
<comment type="caution">
    <text evidence="2">The sequence shown here is derived from an EMBL/GenBank/DDBJ whole genome shotgun (WGS) entry which is preliminary data.</text>
</comment>
<dbReference type="EMBL" id="AYXG01000099">
    <property type="protein sequence ID" value="EWC61950.1"/>
    <property type="molecule type" value="Genomic_DNA"/>
</dbReference>
<dbReference type="AlphaFoldDB" id="W7IM16"/>
<feature type="domain" description="AMP-dependent synthetase/ligase" evidence="1">
    <location>
        <begin position="125"/>
        <end position="330"/>
    </location>
</feature>
<dbReference type="InterPro" id="IPR000873">
    <property type="entry name" value="AMP-dep_synth/lig_dom"/>
</dbReference>
<dbReference type="Gene3D" id="3.30.300.30">
    <property type="match status" value="1"/>
</dbReference>
<dbReference type="Proteomes" id="UP000019277">
    <property type="component" value="Unassembled WGS sequence"/>
</dbReference>
<dbReference type="Pfam" id="PF00501">
    <property type="entry name" value="AMP-binding"/>
    <property type="match status" value="1"/>
</dbReference>
<keyword evidence="3" id="KW-1185">Reference proteome</keyword>
<dbReference type="RefSeq" id="WP_035282444.1">
    <property type="nucleotide sequence ID" value="NZ_AYXG01000099.1"/>
</dbReference>
<dbReference type="GO" id="GO:0043041">
    <property type="term" value="P:amino acid activation for nonribosomal peptide biosynthetic process"/>
    <property type="evidence" value="ECO:0007669"/>
    <property type="project" value="TreeGrafter"/>
</dbReference>
<dbReference type="SUPFAM" id="SSF56801">
    <property type="entry name" value="Acetyl-CoA synthetase-like"/>
    <property type="match status" value="1"/>
</dbReference>
<proteinExistence type="predicted"/>
<reference evidence="2 3" key="1">
    <citation type="journal article" date="2014" name="Genome Announc.">
        <title>Draft Genome Sequence of the Antitrypanosomally Active Sponge-Associated Bacterium Actinokineospora sp. Strain EG49.</title>
        <authorList>
            <person name="Harjes J."/>
            <person name="Ryu T."/>
            <person name="Abdelmohsen U.R."/>
            <person name="Moitinho-Silva L."/>
            <person name="Horn H."/>
            <person name="Ravasi T."/>
            <person name="Hentschel U."/>
        </authorList>
    </citation>
    <scope>NUCLEOTIDE SEQUENCE [LARGE SCALE GENOMIC DNA]</scope>
    <source>
        <strain evidence="2 3">EG49</strain>
    </source>
</reference>
<dbReference type="InterPro" id="IPR042099">
    <property type="entry name" value="ANL_N_sf"/>
</dbReference>
<dbReference type="PANTHER" id="PTHR45527">
    <property type="entry name" value="NONRIBOSOMAL PEPTIDE SYNTHETASE"/>
    <property type="match status" value="1"/>
</dbReference>
<dbReference type="Gene3D" id="3.40.50.12780">
    <property type="entry name" value="N-terminal domain of ligase-like"/>
    <property type="match status" value="1"/>
</dbReference>
<accession>W7IM16</accession>
<dbReference type="GO" id="GO:0005737">
    <property type="term" value="C:cytoplasm"/>
    <property type="evidence" value="ECO:0007669"/>
    <property type="project" value="TreeGrafter"/>
</dbReference>
<evidence type="ECO:0000313" key="2">
    <source>
        <dbReference type="EMBL" id="EWC61950.1"/>
    </source>
</evidence>
<dbReference type="eggNOG" id="COG1020">
    <property type="taxonomic scope" value="Bacteria"/>
</dbReference>
<dbReference type="GO" id="GO:0044550">
    <property type="term" value="P:secondary metabolite biosynthetic process"/>
    <property type="evidence" value="ECO:0007669"/>
    <property type="project" value="TreeGrafter"/>
</dbReference>
<dbReference type="OrthoDB" id="3936150at2"/>
<evidence type="ECO:0000259" key="1">
    <source>
        <dbReference type="Pfam" id="PF00501"/>
    </source>
</evidence>
<evidence type="ECO:0000313" key="3">
    <source>
        <dbReference type="Proteomes" id="UP000019277"/>
    </source>
</evidence>
<dbReference type="InterPro" id="IPR045851">
    <property type="entry name" value="AMP-bd_C_sf"/>
</dbReference>
<organism evidence="2 3">
    <name type="scientific">Actinokineospora spheciospongiae</name>
    <dbReference type="NCBI Taxonomy" id="909613"/>
    <lineage>
        <taxon>Bacteria</taxon>
        <taxon>Bacillati</taxon>
        <taxon>Actinomycetota</taxon>
        <taxon>Actinomycetes</taxon>
        <taxon>Pseudonocardiales</taxon>
        <taxon>Pseudonocardiaceae</taxon>
        <taxon>Actinokineospora</taxon>
    </lineage>
</organism>
<name>W7IM16_9PSEU</name>
<sequence>MTGRMGTGWDAVIGDDRWRSSEVLWVEGGTEHSWRRVDELAAGVEAAVRAAPGTVVVLVRAASRLGAFAGQLGAWRAGRVVAVDDGLGPAELARIRPDLVLSVPVDGPPEVVEVAAGGLPADRLPPEVVAVNFTSGSTGARKAVAVTRGNLAALFGCRGLDVPVEGRLVAANFASPAYDGWWFDTWKTAAVGGVVVCLPKVTDDVFAWPELVERYGVHRVLLPAAVVATLVQSLPECVEDIPWVFSGGERFRVATVRQARDAGLATRFVNLYGPTEATFATHGHVLPADPTGLAEIPIGTPLDGCAQRLEQRDNGTELVVSGPVVCLGYLDHGRVVDRFPTEGGHAVYRTGDLVRPDPDGALVFVARLDSQVKVNGVRVDTAALETEVTALPGAADCRVVQDGADTVAFVRVGGPGTSPTEVEPVVKRFSPAIAVELLDGFPVKDGGKVDARALMELYRTRTRTGEHV</sequence>
<dbReference type="GO" id="GO:0031177">
    <property type="term" value="F:phosphopantetheine binding"/>
    <property type="evidence" value="ECO:0007669"/>
    <property type="project" value="TreeGrafter"/>
</dbReference>
<dbReference type="PANTHER" id="PTHR45527:SF1">
    <property type="entry name" value="FATTY ACID SYNTHASE"/>
    <property type="match status" value="1"/>
</dbReference>